<sequence>MLNGTVIAADRGNVNGSGRAQSARTAKLCTVGVDVGLSGQLNSSTLPSGPRYRGSKSPALHVFAIAADCHTA</sequence>
<protein>
    <submittedName>
        <fullName evidence="1">Uncharacterized protein</fullName>
    </submittedName>
</protein>
<dbReference type="Proteomes" id="UP000252698">
    <property type="component" value="Chromosome"/>
</dbReference>
<dbReference type="GeneID" id="95524062"/>
<proteinExistence type="predicted"/>
<name>A0A2Z5JMR3_STRAR</name>
<gene>
    <name evidence="1" type="ORF">C5746_37715</name>
</gene>
<dbReference type="AlphaFoldDB" id="A0A2Z5JMR3"/>
<evidence type="ECO:0000313" key="1">
    <source>
        <dbReference type="EMBL" id="AXE81730.1"/>
    </source>
</evidence>
<accession>A0A2Z5JMR3</accession>
<reference evidence="1 2" key="1">
    <citation type="journal article" date="2018" name="Front. Microbiol.">
        <title>Genome Sequencing of Streptomyces atratus SCSIOZH16 and Activation Production of Nocardamine via Metabolic Engineering.</title>
        <authorList>
            <person name="Li Y."/>
            <person name="Zhang C."/>
            <person name="Liu C."/>
            <person name="Ju J."/>
            <person name="Ma J."/>
        </authorList>
    </citation>
    <scope>NUCLEOTIDE SEQUENCE [LARGE SCALE GENOMIC DNA]</scope>
    <source>
        <strain evidence="1 2">SCSIO_ZH16</strain>
    </source>
</reference>
<dbReference type="KEGG" id="sata:C5746_37715"/>
<organism evidence="1 2">
    <name type="scientific">Streptomyces atratus</name>
    <dbReference type="NCBI Taxonomy" id="1893"/>
    <lineage>
        <taxon>Bacteria</taxon>
        <taxon>Bacillati</taxon>
        <taxon>Actinomycetota</taxon>
        <taxon>Actinomycetes</taxon>
        <taxon>Kitasatosporales</taxon>
        <taxon>Streptomycetaceae</taxon>
        <taxon>Streptomyces</taxon>
    </lineage>
</organism>
<evidence type="ECO:0000313" key="2">
    <source>
        <dbReference type="Proteomes" id="UP000252698"/>
    </source>
</evidence>
<dbReference type="RefSeq" id="WP_114248136.1">
    <property type="nucleotide sequence ID" value="NZ_CP027306.1"/>
</dbReference>
<dbReference type="EMBL" id="CP027306">
    <property type="protein sequence ID" value="AXE81730.1"/>
    <property type="molecule type" value="Genomic_DNA"/>
</dbReference>